<sequence>MKMQINGKETELPAAIASVQDVLDHYNLDSQAVVVERNEQIVPRENLSSVKAENGDRLEIVEFVGGG</sequence>
<evidence type="ECO:0000313" key="1">
    <source>
        <dbReference type="EMBL" id="SES26456.1"/>
    </source>
</evidence>
<gene>
    <name evidence="1" type="ORF">SAMN05444126_12511</name>
</gene>
<evidence type="ECO:0000313" key="2">
    <source>
        <dbReference type="Proteomes" id="UP000199318"/>
    </source>
</evidence>
<dbReference type="AlphaFoldDB" id="A0A1H9VXH2"/>
<protein>
    <submittedName>
        <fullName evidence="1">Sulfur carrier protein</fullName>
    </submittedName>
</protein>
<reference evidence="2" key="1">
    <citation type="submission" date="2016-10" db="EMBL/GenBank/DDBJ databases">
        <authorList>
            <person name="de Groot N.N."/>
        </authorList>
    </citation>
    <scope>NUCLEOTIDE SEQUENCE [LARGE SCALE GENOMIC DNA]</scope>
    <source>
        <strain evidence="2">10nlg</strain>
    </source>
</reference>
<name>A0A1H9VXH2_9BACI</name>
<dbReference type="InterPro" id="IPR016155">
    <property type="entry name" value="Mopterin_synth/thiamin_S_b"/>
</dbReference>
<dbReference type="PANTHER" id="PTHR34472:SF1">
    <property type="entry name" value="SULFUR CARRIER PROTEIN THIS"/>
    <property type="match status" value="1"/>
</dbReference>
<dbReference type="CDD" id="cd00565">
    <property type="entry name" value="Ubl_ThiS"/>
    <property type="match status" value="1"/>
</dbReference>
<dbReference type="RefSeq" id="WP_093074181.1">
    <property type="nucleotide sequence ID" value="NZ_BJVE01000001.1"/>
</dbReference>
<proteinExistence type="predicted"/>
<dbReference type="PANTHER" id="PTHR34472">
    <property type="entry name" value="SULFUR CARRIER PROTEIN THIS"/>
    <property type="match status" value="1"/>
</dbReference>
<accession>A0A1H9VXH2</accession>
<keyword evidence="2" id="KW-1185">Reference proteome</keyword>
<dbReference type="Gene3D" id="3.10.20.30">
    <property type="match status" value="1"/>
</dbReference>
<dbReference type="InterPro" id="IPR010035">
    <property type="entry name" value="Thi_S"/>
</dbReference>
<dbReference type="Proteomes" id="UP000199318">
    <property type="component" value="Unassembled WGS sequence"/>
</dbReference>
<dbReference type="Pfam" id="PF02597">
    <property type="entry name" value="ThiS"/>
    <property type="match status" value="1"/>
</dbReference>
<dbReference type="InterPro" id="IPR003749">
    <property type="entry name" value="ThiS/MoaD-like"/>
</dbReference>
<dbReference type="InterPro" id="IPR012675">
    <property type="entry name" value="Beta-grasp_dom_sf"/>
</dbReference>
<dbReference type="EMBL" id="FOGV01000025">
    <property type="protein sequence ID" value="SES26456.1"/>
    <property type="molecule type" value="Genomic_DNA"/>
</dbReference>
<organism evidence="1 2">
    <name type="scientific">Salisediminibacterium halotolerans</name>
    <dbReference type="NCBI Taxonomy" id="517425"/>
    <lineage>
        <taxon>Bacteria</taxon>
        <taxon>Bacillati</taxon>
        <taxon>Bacillota</taxon>
        <taxon>Bacilli</taxon>
        <taxon>Bacillales</taxon>
        <taxon>Bacillaceae</taxon>
        <taxon>Salisediminibacterium</taxon>
    </lineage>
</organism>
<dbReference type="OrthoDB" id="9798559at2"/>
<comment type="caution">
    <text evidence="1">The sequence shown here is derived from an EMBL/GenBank/DDBJ whole genome shotgun (WGS) entry which is preliminary data.</text>
</comment>
<dbReference type="SUPFAM" id="SSF54285">
    <property type="entry name" value="MoaD/ThiS"/>
    <property type="match status" value="1"/>
</dbReference>
<dbReference type="STRING" id="1464123.SAMN05444126_12511"/>
<dbReference type="NCBIfam" id="TIGR01683">
    <property type="entry name" value="thiS"/>
    <property type="match status" value="1"/>
</dbReference>